<dbReference type="Pfam" id="PF02141">
    <property type="entry name" value="DENN"/>
    <property type="match status" value="1"/>
</dbReference>
<dbReference type="GO" id="GO:0031410">
    <property type="term" value="C:cytoplasmic vesicle"/>
    <property type="evidence" value="ECO:0007669"/>
    <property type="project" value="TreeGrafter"/>
</dbReference>
<dbReference type="PROSITE" id="PS50081">
    <property type="entry name" value="ZF_DAG_PE_2"/>
    <property type="match status" value="1"/>
</dbReference>
<evidence type="ECO:0000256" key="2">
    <source>
        <dbReference type="ARBA" id="ARBA00022833"/>
    </source>
</evidence>
<feature type="region of interest" description="Disordered" evidence="3">
    <location>
        <begin position="709"/>
        <end position="817"/>
    </location>
</feature>
<dbReference type="GO" id="GO:0046872">
    <property type="term" value="F:metal ion binding"/>
    <property type="evidence" value="ECO:0007669"/>
    <property type="project" value="UniProtKB-KW"/>
</dbReference>
<comment type="caution">
    <text evidence="6">The sequence shown here is derived from an EMBL/GenBank/DDBJ whole genome shotgun (WGS) entry which is preliminary data.</text>
</comment>
<feature type="domain" description="UDENN" evidence="5">
    <location>
        <begin position="226"/>
        <end position="991"/>
    </location>
</feature>
<evidence type="ECO:0000313" key="7">
    <source>
        <dbReference type="Proteomes" id="UP000799772"/>
    </source>
</evidence>
<keyword evidence="7" id="KW-1185">Reference proteome</keyword>
<protein>
    <submittedName>
        <fullName evidence="6">DDENN domain-containing protein</fullName>
    </submittedName>
</protein>
<feature type="compositionally biased region" description="Polar residues" evidence="3">
    <location>
        <begin position="807"/>
        <end position="817"/>
    </location>
</feature>
<dbReference type="CDD" id="cd00029">
    <property type="entry name" value="C1"/>
    <property type="match status" value="1"/>
</dbReference>
<feature type="domain" description="Phorbol-ester/DAG-type" evidence="4">
    <location>
        <begin position="860"/>
        <end position="907"/>
    </location>
</feature>
<dbReference type="Gene3D" id="3.40.50.11500">
    <property type="match status" value="1"/>
</dbReference>
<dbReference type="SMART" id="SM00799">
    <property type="entry name" value="DENN"/>
    <property type="match status" value="1"/>
</dbReference>
<dbReference type="InterPro" id="IPR043153">
    <property type="entry name" value="DENN_C"/>
</dbReference>
<organism evidence="6 7">
    <name type="scientific">Rhizodiscina lignyota</name>
    <dbReference type="NCBI Taxonomy" id="1504668"/>
    <lineage>
        <taxon>Eukaryota</taxon>
        <taxon>Fungi</taxon>
        <taxon>Dikarya</taxon>
        <taxon>Ascomycota</taxon>
        <taxon>Pezizomycotina</taxon>
        <taxon>Dothideomycetes</taxon>
        <taxon>Pleosporomycetidae</taxon>
        <taxon>Aulographales</taxon>
        <taxon>Rhizodiscinaceae</taxon>
        <taxon>Rhizodiscina</taxon>
    </lineage>
</organism>
<dbReference type="PROSITE" id="PS50211">
    <property type="entry name" value="DENN"/>
    <property type="match status" value="1"/>
</dbReference>
<dbReference type="SMART" id="SM00800">
    <property type="entry name" value="uDENN"/>
    <property type="match status" value="1"/>
</dbReference>
<dbReference type="InterPro" id="IPR002219">
    <property type="entry name" value="PKC_DAG/PE"/>
</dbReference>
<dbReference type="SMART" id="SM00801">
    <property type="entry name" value="dDENN"/>
    <property type="match status" value="1"/>
</dbReference>
<dbReference type="InterPro" id="IPR005113">
    <property type="entry name" value="uDENN_dom"/>
</dbReference>
<feature type="compositionally biased region" description="Low complexity" evidence="3">
    <location>
        <begin position="723"/>
        <end position="745"/>
    </location>
</feature>
<accession>A0A9P4M802</accession>
<proteinExistence type="predicted"/>
<feature type="region of interest" description="Disordered" evidence="3">
    <location>
        <begin position="154"/>
        <end position="179"/>
    </location>
</feature>
<evidence type="ECO:0000256" key="1">
    <source>
        <dbReference type="ARBA" id="ARBA00022723"/>
    </source>
</evidence>
<dbReference type="AlphaFoldDB" id="A0A9P4M802"/>
<evidence type="ECO:0000259" key="4">
    <source>
        <dbReference type="PROSITE" id="PS50081"/>
    </source>
</evidence>
<dbReference type="InterPro" id="IPR046349">
    <property type="entry name" value="C1-like_sf"/>
</dbReference>
<feature type="region of interest" description="Disordered" evidence="3">
    <location>
        <begin position="1070"/>
        <end position="1095"/>
    </location>
</feature>
<dbReference type="InterPro" id="IPR001194">
    <property type="entry name" value="cDENN_dom"/>
</dbReference>
<evidence type="ECO:0000256" key="3">
    <source>
        <dbReference type="SAM" id="MobiDB-lite"/>
    </source>
</evidence>
<sequence>MAPIATAADLFPGPLADYFFICGIESSQIFDEKSAVGPVTPAVDATIEENEVLETDPEARPKSTELEIQPTQDAGGRRSRMSYETRKSISSFIQVDSGRQSTSPSNRSSATIKGIQQIGGSGLNDVEFESALRKFASERDSFLEEINFSAGVVAQPPKRPSKSRPKAQRIVSDEGPAPLQSRVGTLKRRISTMSSLKRQPSMVRQASIRTSRRLSGYNSVIPAPQPFIQPANMHPLKRRYEPVMLDRYPPKDMAGELMQRKPFPDYVPMFTFPNDVTVVSSDERPRSTWHGFAMTNQDSSRLYGLCLIMWLPLGQIAAEDLERQCEEWRKANMTQEERELAGSLGERLASERAKLSKLLAQLPTWPQASDEREQLEEDISGVEERIALITEMLHPIRHGASSRIEGLTESETGLWIPRAYGIMGRDPSMTGFWKEWLRAIVTPMTNGAVLRVPASSPKIGMWQPLERYVVNLCAEATSPTSSITQVELAIRELKLYARKEAVNELPGSRSIDLFALFRSLSLPNIVVLFEYVLSESRIILLSSYTSMLHLASAAITNLLYPLKWQHIFIPVLPSRLVQALEAPCPYIVGVERRYENLELPDDDFVLVDLDQDTIEATAAPRNLPRQQRRKLMSLLQLSAPHHHRFGVPVGPPDYAKEAFPHDAFSSENQSVFNAKPGLSTLAQLVSLNSTSFADSGWLIPPKPPIFNAFLQSGDANGRGSERPATSSTSSKTGTSPPSPRVSPVSTAFPPLPSTPISRSDSGYALQATLREKRSGHFDTSSRRSSSFVFERHHPTMRRPSQPFLNGYPTNSPSNLNNEYNPSSTYAPSVYAQSTLAASTVMPGILMQPVRNSETTKWVEGHCLNWRQHEDKAVCAVCDEKSDDGIYRCSGCNTYAHGRCAMKIYIVCPAAFHADQIRAAFVRCFASLLYTYRRFLGPANSEQKKNGMMSKFSPEGFLRSMPHEAVEYMQEFQQTQAFNEFIHERETTRADDPSIKLFDQIILSKKNRGRTSLFSKSSTDFLTDTSDHIWRTAAATPPSARFPGDYREVVTRVPSKLDPALLKEPRVIQGMPRMPNSKAKRKPISSMIGSKKLSVG</sequence>
<dbReference type="InterPro" id="IPR005112">
    <property type="entry name" value="dDENN_dom"/>
</dbReference>
<feature type="region of interest" description="Disordered" evidence="3">
    <location>
        <begin position="56"/>
        <end position="83"/>
    </location>
</feature>
<dbReference type="Pfam" id="PF03456">
    <property type="entry name" value="uDENN"/>
    <property type="match status" value="1"/>
</dbReference>
<dbReference type="InterPro" id="IPR051696">
    <property type="entry name" value="DENN_Domain_GEFs"/>
</dbReference>
<dbReference type="InterPro" id="IPR037516">
    <property type="entry name" value="Tripartite_DENN"/>
</dbReference>
<feature type="compositionally biased region" description="Basic and acidic residues" evidence="3">
    <location>
        <begin position="769"/>
        <end position="781"/>
    </location>
</feature>
<dbReference type="SUPFAM" id="SSF57889">
    <property type="entry name" value="Cysteine-rich domain"/>
    <property type="match status" value="1"/>
</dbReference>
<dbReference type="GO" id="GO:0032483">
    <property type="term" value="P:regulation of Rab protein signal transduction"/>
    <property type="evidence" value="ECO:0007669"/>
    <property type="project" value="TreeGrafter"/>
</dbReference>
<keyword evidence="2" id="KW-0862">Zinc</keyword>
<dbReference type="Pfam" id="PF03455">
    <property type="entry name" value="dDENN"/>
    <property type="match status" value="1"/>
</dbReference>
<dbReference type="OrthoDB" id="6019893at2759"/>
<evidence type="ECO:0000259" key="5">
    <source>
        <dbReference type="PROSITE" id="PS50211"/>
    </source>
</evidence>
<reference evidence="6" key="1">
    <citation type="journal article" date="2020" name="Stud. Mycol.">
        <title>101 Dothideomycetes genomes: a test case for predicting lifestyles and emergence of pathogens.</title>
        <authorList>
            <person name="Haridas S."/>
            <person name="Albert R."/>
            <person name="Binder M."/>
            <person name="Bloem J."/>
            <person name="Labutti K."/>
            <person name="Salamov A."/>
            <person name="Andreopoulos B."/>
            <person name="Baker S."/>
            <person name="Barry K."/>
            <person name="Bills G."/>
            <person name="Bluhm B."/>
            <person name="Cannon C."/>
            <person name="Castanera R."/>
            <person name="Culley D."/>
            <person name="Daum C."/>
            <person name="Ezra D."/>
            <person name="Gonzalez J."/>
            <person name="Henrissat B."/>
            <person name="Kuo A."/>
            <person name="Liang C."/>
            <person name="Lipzen A."/>
            <person name="Lutzoni F."/>
            <person name="Magnuson J."/>
            <person name="Mondo S."/>
            <person name="Nolan M."/>
            <person name="Ohm R."/>
            <person name="Pangilinan J."/>
            <person name="Park H.-J."/>
            <person name="Ramirez L."/>
            <person name="Alfaro M."/>
            <person name="Sun H."/>
            <person name="Tritt A."/>
            <person name="Yoshinaga Y."/>
            <person name="Zwiers L.-H."/>
            <person name="Turgeon B."/>
            <person name="Goodwin S."/>
            <person name="Spatafora J."/>
            <person name="Crous P."/>
            <person name="Grigoriev I."/>
        </authorList>
    </citation>
    <scope>NUCLEOTIDE SEQUENCE</scope>
    <source>
        <strain evidence="6">CBS 133067</strain>
    </source>
</reference>
<dbReference type="Gene3D" id="3.30.450.200">
    <property type="match status" value="1"/>
</dbReference>
<dbReference type="EMBL" id="ML978124">
    <property type="protein sequence ID" value="KAF2101053.1"/>
    <property type="molecule type" value="Genomic_DNA"/>
</dbReference>
<evidence type="ECO:0000313" key="6">
    <source>
        <dbReference type="EMBL" id="KAF2101053.1"/>
    </source>
</evidence>
<gene>
    <name evidence="6" type="ORF">NA57DRAFT_36599</name>
</gene>
<keyword evidence="1" id="KW-0479">Metal-binding</keyword>
<dbReference type="PANTHER" id="PTHR12296">
    <property type="entry name" value="DENN DOMAIN-CONTAINING PROTEIN 4"/>
    <property type="match status" value="1"/>
</dbReference>
<dbReference type="PANTHER" id="PTHR12296:SF21">
    <property type="entry name" value="DENN DOMAIN-CONTAINING PROTEIN 3"/>
    <property type="match status" value="1"/>
</dbReference>
<dbReference type="Proteomes" id="UP000799772">
    <property type="component" value="Unassembled WGS sequence"/>
</dbReference>
<name>A0A9P4M802_9PEZI</name>